<dbReference type="Proteomes" id="UP000187455">
    <property type="component" value="Unassembled WGS sequence"/>
</dbReference>
<accession>A0A1R0GRP7</accession>
<comment type="caution">
    <text evidence="1">The sequence shown here is derived from an EMBL/GenBank/DDBJ whole genome shotgun (WGS) entry which is preliminary data.</text>
</comment>
<reference evidence="1" key="2">
    <citation type="submission" date="2017-01" db="EMBL/GenBank/DDBJ databases">
        <authorList>
            <person name="Mah S.A."/>
            <person name="Swanson W.J."/>
            <person name="Moy G.W."/>
            <person name="Vacquier V.D."/>
        </authorList>
    </citation>
    <scope>NUCLEOTIDE SEQUENCE</scope>
    <source>
        <strain evidence="1">ALG-7-W6</strain>
    </source>
</reference>
<protein>
    <submittedName>
        <fullName evidence="1">Uncharacterized protein</fullName>
    </submittedName>
</protein>
<proteinExistence type="predicted"/>
<keyword evidence="3" id="KW-1185">Reference proteome</keyword>
<name>A0A1R0GRP7_9FUNG</name>
<dbReference type="EMBL" id="LSSL01002881">
    <property type="protein sequence ID" value="OLY81006.1"/>
    <property type="molecule type" value="Genomic_DNA"/>
</dbReference>
<evidence type="ECO:0000313" key="1">
    <source>
        <dbReference type="EMBL" id="OLY79577.1"/>
    </source>
</evidence>
<sequence length="15" mass="1610">MPSGYGAARAAERSW</sequence>
<dbReference type="EMBL" id="LSSL01004280">
    <property type="protein sequence ID" value="OLY79577.1"/>
    <property type="molecule type" value="Genomic_DNA"/>
</dbReference>
<evidence type="ECO:0000313" key="3">
    <source>
        <dbReference type="Proteomes" id="UP000187455"/>
    </source>
</evidence>
<gene>
    <name evidence="2" type="ORF">AYI68_g4891</name>
    <name evidence="1" type="ORF">AYI68_g6349</name>
</gene>
<evidence type="ECO:0000313" key="2">
    <source>
        <dbReference type="EMBL" id="OLY81006.1"/>
    </source>
</evidence>
<reference evidence="1 3" key="1">
    <citation type="journal article" date="2016" name="Mol. Biol. Evol.">
        <title>Genome-Wide Survey of Gut Fungi (Harpellales) Reveals the First Horizontally Transferred Ubiquitin Gene from a Mosquito Host.</title>
        <authorList>
            <person name="Wang Y."/>
            <person name="White M.M."/>
            <person name="Kvist S."/>
            <person name="Moncalvo J.M."/>
        </authorList>
    </citation>
    <scope>NUCLEOTIDE SEQUENCE [LARGE SCALE GENOMIC DNA]</scope>
    <source>
        <strain evidence="1 3">ALG-7-W6</strain>
    </source>
</reference>
<organism evidence="1 3">
    <name type="scientific">Smittium mucronatum</name>
    <dbReference type="NCBI Taxonomy" id="133383"/>
    <lineage>
        <taxon>Eukaryota</taxon>
        <taxon>Fungi</taxon>
        <taxon>Fungi incertae sedis</taxon>
        <taxon>Zoopagomycota</taxon>
        <taxon>Kickxellomycotina</taxon>
        <taxon>Harpellomycetes</taxon>
        <taxon>Harpellales</taxon>
        <taxon>Legeriomycetaceae</taxon>
        <taxon>Smittium</taxon>
    </lineage>
</organism>
<feature type="non-terminal residue" evidence="1">
    <location>
        <position position="15"/>
    </location>
</feature>